<keyword evidence="3" id="KW-1003">Cell membrane</keyword>
<sequence length="271" mass="29178">MRLLNIRPRGGLAVMLGAVPLLAAGLLYLMASQARHAENPRDKLLPTPEAMAEAVQLMARVDPLTGHAPLLVDTLASLERMGLALAIATAVSLLLGLSLGLLPLLRAKFGPLVAGIAVIPPIAVLPILFIVFGLGETAKIALIVFGVAPVMVRDLAAHVAAIPEEQLVKAQTLGSSTWQLALRVALPQAMPRLIDSLRLSLCPAWVYLISAEAIAADVGLGYRIFLVRRYLSMDIILPYVAWISLLAVIMDVTLRLISRRAYPWAYPERGR</sequence>
<keyword evidence="5 7" id="KW-1133">Transmembrane helix</keyword>
<dbReference type="GO" id="GO:0055085">
    <property type="term" value="P:transmembrane transport"/>
    <property type="evidence" value="ECO:0007669"/>
    <property type="project" value="InterPro"/>
</dbReference>
<dbReference type="RefSeq" id="YP_002517281.1">
    <property type="nucleotide sequence ID" value="NC_011916.1"/>
</dbReference>
<evidence type="ECO:0000259" key="8">
    <source>
        <dbReference type="PROSITE" id="PS50928"/>
    </source>
</evidence>
<dbReference type="HOGENOM" id="CLU_046113_1_0_5"/>
<name>A0A0H3C8H4_CAUVN</name>
<feature type="domain" description="ABC transmembrane type-1" evidence="8">
    <location>
        <begin position="78"/>
        <end position="258"/>
    </location>
</feature>
<feature type="transmembrane region" description="Helical" evidence="7">
    <location>
        <begin position="83"/>
        <end position="105"/>
    </location>
</feature>
<organism evidence="9 10">
    <name type="scientific">Caulobacter vibrioides (strain NA1000 / CB15N)</name>
    <name type="common">Caulobacter crescentus</name>
    <dbReference type="NCBI Taxonomy" id="565050"/>
    <lineage>
        <taxon>Bacteria</taxon>
        <taxon>Pseudomonadati</taxon>
        <taxon>Pseudomonadota</taxon>
        <taxon>Alphaproteobacteria</taxon>
        <taxon>Caulobacterales</taxon>
        <taxon>Caulobacteraceae</taxon>
        <taxon>Caulobacter</taxon>
    </lineage>
</organism>
<dbReference type="PROSITE" id="PS50928">
    <property type="entry name" value="ABC_TM1"/>
    <property type="match status" value="1"/>
</dbReference>
<dbReference type="Proteomes" id="UP000001364">
    <property type="component" value="Chromosome"/>
</dbReference>
<dbReference type="RefSeq" id="WP_010919698.1">
    <property type="nucleotide sequence ID" value="NC_011916.1"/>
</dbReference>
<dbReference type="GeneID" id="7329888"/>
<evidence type="ECO:0000256" key="1">
    <source>
        <dbReference type="ARBA" id="ARBA00004651"/>
    </source>
</evidence>
<feature type="transmembrane region" description="Helical" evidence="7">
    <location>
        <begin position="112"/>
        <end position="134"/>
    </location>
</feature>
<dbReference type="AlphaFoldDB" id="A0A0H3C8H4"/>
<evidence type="ECO:0000313" key="10">
    <source>
        <dbReference type="Proteomes" id="UP000001364"/>
    </source>
</evidence>
<dbReference type="PANTHER" id="PTHR30151">
    <property type="entry name" value="ALKANE SULFONATE ABC TRANSPORTER-RELATED, MEMBRANE SUBUNIT"/>
    <property type="match status" value="1"/>
</dbReference>
<dbReference type="EMBL" id="CP001340">
    <property type="protein sequence ID" value="ACL95373.1"/>
    <property type="molecule type" value="Genomic_DNA"/>
</dbReference>
<evidence type="ECO:0000256" key="7">
    <source>
        <dbReference type="RuleBase" id="RU363032"/>
    </source>
</evidence>
<evidence type="ECO:0000256" key="3">
    <source>
        <dbReference type="ARBA" id="ARBA00022475"/>
    </source>
</evidence>
<evidence type="ECO:0000313" key="9">
    <source>
        <dbReference type="EMBL" id="ACL95373.1"/>
    </source>
</evidence>
<dbReference type="OrthoDB" id="258894at2"/>
<feature type="transmembrane region" description="Helical" evidence="7">
    <location>
        <begin position="236"/>
        <end position="257"/>
    </location>
</feature>
<dbReference type="GO" id="GO:0005886">
    <property type="term" value="C:plasma membrane"/>
    <property type="evidence" value="ECO:0007669"/>
    <property type="project" value="UniProtKB-SubCell"/>
</dbReference>
<keyword evidence="6 7" id="KW-0472">Membrane</keyword>
<evidence type="ECO:0000256" key="2">
    <source>
        <dbReference type="ARBA" id="ARBA00022448"/>
    </source>
</evidence>
<dbReference type="KEGG" id="ccs:CCNA_01908"/>
<dbReference type="SMR" id="A0A0H3C8H4"/>
<accession>A0A0H3C8H4</accession>
<dbReference type="Gene3D" id="1.10.3720.10">
    <property type="entry name" value="MetI-like"/>
    <property type="match status" value="1"/>
</dbReference>
<dbReference type="Pfam" id="PF00528">
    <property type="entry name" value="BPD_transp_1"/>
    <property type="match status" value="1"/>
</dbReference>
<feature type="transmembrane region" description="Helical" evidence="7">
    <location>
        <begin position="204"/>
        <end position="224"/>
    </location>
</feature>
<evidence type="ECO:0000256" key="5">
    <source>
        <dbReference type="ARBA" id="ARBA00022989"/>
    </source>
</evidence>
<dbReference type="InterPro" id="IPR000515">
    <property type="entry name" value="MetI-like"/>
</dbReference>
<gene>
    <name evidence="9" type="ordered locus">CCNA_01908</name>
</gene>
<feature type="transmembrane region" description="Helical" evidence="7">
    <location>
        <begin position="12"/>
        <end position="31"/>
    </location>
</feature>
<evidence type="ECO:0000256" key="4">
    <source>
        <dbReference type="ARBA" id="ARBA00022692"/>
    </source>
</evidence>
<dbReference type="PANTHER" id="PTHR30151:SF0">
    <property type="entry name" value="ABC TRANSPORTER PERMEASE PROTEIN MJ0413-RELATED"/>
    <property type="match status" value="1"/>
</dbReference>
<keyword evidence="10" id="KW-1185">Reference proteome</keyword>
<comment type="similarity">
    <text evidence="7">Belongs to the binding-protein-dependent transport system permease family.</text>
</comment>
<dbReference type="InterPro" id="IPR035906">
    <property type="entry name" value="MetI-like_sf"/>
</dbReference>
<dbReference type="CDD" id="cd06261">
    <property type="entry name" value="TM_PBP2"/>
    <property type="match status" value="1"/>
</dbReference>
<evidence type="ECO:0000256" key="6">
    <source>
        <dbReference type="ARBA" id="ARBA00023136"/>
    </source>
</evidence>
<dbReference type="PATRIC" id="fig|565050.3.peg.1869"/>
<comment type="subcellular location">
    <subcellularLocation>
        <location evidence="1 7">Cell membrane</location>
        <topology evidence="1 7">Multi-pass membrane protein</topology>
    </subcellularLocation>
</comment>
<reference evidence="9 10" key="1">
    <citation type="journal article" date="2010" name="J. Bacteriol.">
        <title>The genetic basis of laboratory adaptation in Caulobacter crescentus.</title>
        <authorList>
            <person name="Marks M.E."/>
            <person name="Castro-Rojas C.M."/>
            <person name="Teiling C."/>
            <person name="Du L."/>
            <person name="Kapatral V."/>
            <person name="Walunas T.L."/>
            <person name="Crosson S."/>
        </authorList>
    </citation>
    <scope>NUCLEOTIDE SEQUENCE [LARGE SCALE GENOMIC DNA]</scope>
    <source>
        <strain evidence="10">NA1000 / CB15N</strain>
    </source>
</reference>
<keyword evidence="2 7" id="KW-0813">Transport</keyword>
<proteinExistence type="inferred from homology"/>
<protein>
    <submittedName>
        <fullName evidence="9">ABC-type transporter, permease component</fullName>
    </submittedName>
</protein>
<dbReference type="PhylomeDB" id="A0A0H3C8H4"/>
<keyword evidence="4 7" id="KW-0812">Transmembrane</keyword>
<dbReference type="SUPFAM" id="SSF161098">
    <property type="entry name" value="MetI-like"/>
    <property type="match status" value="1"/>
</dbReference>